<dbReference type="PANTHER" id="PTHR42836:SF1">
    <property type="entry name" value="7-CARBOXY-7-DEAZAGUANINE SYNTHASE"/>
    <property type="match status" value="1"/>
</dbReference>
<evidence type="ECO:0000256" key="5">
    <source>
        <dbReference type="ARBA" id="ARBA00023004"/>
    </source>
</evidence>
<comment type="catalytic activity">
    <reaction evidence="8">
        <text>6-carboxy-5,6,7,8-tetrahydropterin + H(+) = 7-carboxy-7-carbaguanine + NH4(+)</text>
        <dbReference type="Rhea" id="RHEA:27974"/>
        <dbReference type="ChEBI" id="CHEBI:15378"/>
        <dbReference type="ChEBI" id="CHEBI:28938"/>
        <dbReference type="ChEBI" id="CHEBI:61032"/>
        <dbReference type="ChEBI" id="CHEBI:61036"/>
        <dbReference type="EC" id="4.3.99.3"/>
    </reaction>
</comment>
<proteinExistence type="inferred from homology"/>
<comment type="subunit">
    <text evidence="8">Homodimer.</text>
</comment>
<dbReference type="SFLD" id="SFLDS00029">
    <property type="entry name" value="Radical_SAM"/>
    <property type="match status" value="1"/>
</dbReference>
<feature type="binding site" evidence="8">
    <location>
        <position position="53"/>
    </location>
    <ligand>
        <name>substrate</name>
    </ligand>
</feature>
<keyword evidence="4 8" id="KW-0460">Magnesium</keyword>
<dbReference type="Pfam" id="PF04055">
    <property type="entry name" value="Radical_SAM"/>
    <property type="match status" value="1"/>
</dbReference>
<comment type="cofactor">
    <cofactor evidence="8">
        <name>Mg(2+)</name>
        <dbReference type="ChEBI" id="CHEBI:18420"/>
    </cofactor>
</comment>
<dbReference type="Gene3D" id="3.20.20.70">
    <property type="entry name" value="Aldolase class I"/>
    <property type="match status" value="1"/>
</dbReference>
<comment type="cofactor">
    <cofactor evidence="8">
        <name>S-adenosyl-L-methionine</name>
        <dbReference type="ChEBI" id="CHEBI:59789"/>
    </cofactor>
    <text evidence="8">Binds 1 S-adenosyl-L-methionine per subunit.</text>
</comment>
<dbReference type="STRING" id="589865.DaAHT2_0939"/>
<comment type="caution">
    <text evidence="8">Lacks conserved residue(s) required for the propagation of feature annotation.</text>
</comment>
<feature type="binding site" evidence="8">
    <location>
        <position position="57"/>
    </location>
    <ligand>
        <name>[4Fe-4S] cluster</name>
        <dbReference type="ChEBI" id="CHEBI:49883"/>
        <note>4Fe-4S-S-AdoMet</note>
    </ligand>
</feature>
<dbReference type="KEGG" id="dak:DaAHT2_0939"/>
<dbReference type="EMBL" id="CP001940">
    <property type="protein sequence ID" value="ADH85642.1"/>
    <property type="molecule type" value="Genomic_DNA"/>
</dbReference>
<evidence type="ECO:0000313" key="11">
    <source>
        <dbReference type="EMBL" id="ADH85642.1"/>
    </source>
</evidence>
<sequence>MAKENKPGGMAAEPATPPDTLPGTLPGTLMVAEIFYSLQGESSHAGYPCIFVRLAGCNLRCVYCDARYTYEEAGTCRTIAEVMAAIAELPPVSRVEITGGEPLLQEEVYSLLNALLADQRQVLLETNGTISLARVPAAVHCIMDVKCPGSGMAEHLDRENFRRLTDRDEIKFVLSDRRDYDWARKIINEYQLADHPHLIFSPVTNRLQPSELAAWLLADALPARLQLQLHTQLWPGCLRGK</sequence>
<evidence type="ECO:0000256" key="4">
    <source>
        <dbReference type="ARBA" id="ARBA00022842"/>
    </source>
</evidence>
<feature type="binding site" evidence="8">
    <location>
        <begin position="63"/>
        <end position="65"/>
    </location>
    <ligand>
        <name>S-adenosyl-L-methionine</name>
        <dbReference type="ChEBI" id="CHEBI:59789"/>
    </ligand>
</feature>
<comment type="cofactor">
    <cofactor evidence="8">
        <name>[4Fe-4S] cluster</name>
        <dbReference type="ChEBI" id="CHEBI:49883"/>
    </cofactor>
    <text evidence="8">Binds 1 [4Fe-4S] cluster. The cluster is coordinated with 3 cysteines and an exchangeable S-adenosyl-L-methionine.</text>
</comment>
<dbReference type="PIRSF" id="PIRSF000370">
    <property type="entry name" value="QueE"/>
    <property type="match status" value="1"/>
</dbReference>
<gene>
    <name evidence="8" type="primary">queE</name>
    <name evidence="11" type="ordered locus">DaAHT2_0939</name>
</gene>
<dbReference type="GO" id="GO:0008616">
    <property type="term" value="P:tRNA queuosine(34) biosynthetic process"/>
    <property type="evidence" value="ECO:0007669"/>
    <property type="project" value="UniProtKB-UniRule"/>
</dbReference>
<protein>
    <recommendedName>
        <fullName evidence="8">7-carboxy-7-deazaguanine synthase</fullName>
        <shortName evidence="8">CDG synthase</shortName>
        <ecNumber evidence="8">4.3.99.3</ecNumber>
    </recommendedName>
    <alternativeName>
        <fullName evidence="8">Queuosine biosynthesis protein QueE</fullName>
    </alternativeName>
</protein>
<dbReference type="InterPro" id="IPR024924">
    <property type="entry name" value="7-CO-7-deazaguanine_synth-like"/>
</dbReference>
<keyword evidence="8" id="KW-0671">Queuosine biosynthesis</keyword>
<keyword evidence="5 8" id="KW-0408">Iron</keyword>
<dbReference type="CDD" id="cd01335">
    <property type="entry name" value="Radical_SAM"/>
    <property type="match status" value="1"/>
</dbReference>
<dbReference type="EC" id="4.3.99.3" evidence="8"/>
<feature type="binding site" evidence="8">
    <location>
        <begin position="38"/>
        <end position="40"/>
    </location>
    <ligand>
        <name>substrate</name>
    </ligand>
</feature>
<dbReference type="SUPFAM" id="SSF102114">
    <property type="entry name" value="Radical SAM enzymes"/>
    <property type="match status" value="1"/>
</dbReference>
<feature type="binding site" evidence="8">
    <location>
        <position position="61"/>
    </location>
    <ligand>
        <name>[4Fe-4S] cluster</name>
        <dbReference type="ChEBI" id="CHEBI:49883"/>
        <note>4Fe-4S-S-AdoMet</note>
    </ligand>
</feature>
<evidence type="ECO:0000256" key="1">
    <source>
        <dbReference type="ARBA" id="ARBA00022485"/>
    </source>
</evidence>
<accession>D6Z267</accession>
<dbReference type="RefSeq" id="WP_013163172.1">
    <property type="nucleotide sequence ID" value="NC_014216.1"/>
</dbReference>
<keyword evidence="12" id="KW-1185">Reference proteome</keyword>
<dbReference type="GO" id="GO:1904047">
    <property type="term" value="F:S-adenosyl-L-methionine binding"/>
    <property type="evidence" value="ECO:0007669"/>
    <property type="project" value="UniProtKB-UniRule"/>
</dbReference>
<keyword evidence="1 8" id="KW-0004">4Fe-4S</keyword>
<dbReference type="InParanoid" id="D6Z267"/>
<keyword evidence="2 8" id="KW-0949">S-adenosyl-L-methionine</keyword>
<evidence type="ECO:0000256" key="2">
    <source>
        <dbReference type="ARBA" id="ARBA00022691"/>
    </source>
</evidence>
<evidence type="ECO:0000259" key="10">
    <source>
        <dbReference type="PROSITE" id="PS51918"/>
    </source>
</evidence>
<feature type="domain" description="Radical SAM core" evidence="10">
    <location>
        <begin position="44"/>
        <end position="241"/>
    </location>
</feature>
<feature type="binding site" evidence="8">
    <location>
        <position position="64"/>
    </location>
    <ligand>
        <name>[4Fe-4S] cluster</name>
        <dbReference type="ChEBI" id="CHEBI:49883"/>
        <note>4Fe-4S-S-AdoMet</note>
    </ligand>
</feature>
<name>D6Z267_DESAT</name>
<reference evidence="12" key="1">
    <citation type="submission" date="2010-02" db="EMBL/GenBank/DDBJ databases">
        <title>Complete sequence of Desulfurivibrio alkaliphilus AHT2.</title>
        <authorList>
            <consortium name="US DOE Joint Genome Institute"/>
            <person name="Pitluck S."/>
            <person name="Chertkov O."/>
            <person name="Detter J.C."/>
            <person name="Han C."/>
            <person name="Tapia R."/>
            <person name="Larimer F."/>
            <person name="Land M."/>
            <person name="Hauser L."/>
            <person name="Kyrpides N."/>
            <person name="Mikhailova N."/>
            <person name="Sorokin D.Y."/>
            <person name="Muyzer G."/>
            <person name="Woyke T."/>
        </authorList>
    </citation>
    <scope>NUCLEOTIDE SEQUENCE [LARGE SCALE GENOMIC DNA]</scope>
    <source>
        <strain evidence="12">DSM 19089 / UNIQEM U267 / AHT2</strain>
    </source>
</reference>
<dbReference type="PROSITE" id="PS51918">
    <property type="entry name" value="RADICAL_SAM"/>
    <property type="match status" value="1"/>
</dbReference>
<dbReference type="GO" id="GO:0016840">
    <property type="term" value="F:carbon-nitrogen lyase activity"/>
    <property type="evidence" value="ECO:0007669"/>
    <property type="project" value="UniProtKB-UniRule"/>
</dbReference>
<evidence type="ECO:0000313" key="12">
    <source>
        <dbReference type="Proteomes" id="UP000001508"/>
    </source>
</evidence>
<dbReference type="UniPathway" id="UPA00391"/>
<evidence type="ECO:0000256" key="6">
    <source>
        <dbReference type="ARBA" id="ARBA00023014"/>
    </source>
</evidence>
<evidence type="ECO:0000256" key="7">
    <source>
        <dbReference type="ARBA" id="ARBA00023239"/>
    </source>
</evidence>
<dbReference type="InterPro" id="IPR058240">
    <property type="entry name" value="rSAM_sf"/>
</dbReference>
<feature type="binding site" evidence="8">
    <location>
        <position position="98"/>
    </location>
    <ligand>
        <name>substrate</name>
    </ligand>
</feature>
<evidence type="ECO:0000256" key="8">
    <source>
        <dbReference type="HAMAP-Rule" id="MF_00917"/>
    </source>
</evidence>
<comment type="similarity">
    <text evidence="8">Belongs to the radical SAM superfamily. 7-carboxy-7-deazaguanine synthase family.</text>
</comment>
<dbReference type="HAMAP" id="MF_00917">
    <property type="entry name" value="QueE"/>
    <property type="match status" value="1"/>
</dbReference>
<keyword evidence="7 8" id="KW-0456">Lyase</keyword>
<dbReference type="InterPro" id="IPR013785">
    <property type="entry name" value="Aldolase_TIM"/>
</dbReference>
<comment type="pathway">
    <text evidence="8">Purine metabolism; 7-cyano-7-deazaguanine biosynthesis.</text>
</comment>
<dbReference type="Proteomes" id="UP000001508">
    <property type="component" value="Chromosome"/>
</dbReference>
<keyword evidence="3 8" id="KW-0479">Metal-binding</keyword>
<keyword evidence="6 8" id="KW-0411">Iron-sulfur</keyword>
<organism evidence="11 12">
    <name type="scientific">Desulfurivibrio alkaliphilus (strain DSM 19089 / UNIQEM U267 / AHT2)</name>
    <dbReference type="NCBI Taxonomy" id="589865"/>
    <lineage>
        <taxon>Bacteria</taxon>
        <taxon>Pseudomonadati</taxon>
        <taxon>Thermodesulfobacteriota</taxon>
        <taxon>Desulfobulbia</taxon>
        <taxon>Desulfobulbales</taxon>
        <taxon>Desulfobulbaceae</taxon>
        <taxon>Desulfurivibrio</taxon>
    </lineage>
</organism>
<dbReference type="eggNOG" id="COG0602">
    <property type="taxonomic scope" value="Bacteria"/>
</dbReference>
<dbReference type="HOGENOM" id="CLU_066739_2_0_7"/>
<dbReference type="GO" id="GO:0000287">
    <property type="term" value="F:magnesium ion binding"/>
    <property type="evidence" value="ECO:0007669"/>
    <property type="project" value="UniProtKB-UniRule"/>
</dbReference>
<dbReference type="InterPro" id="IPR007197">
    <property type="entry name" value="rSAM"/>
</dbReference>
<dbReference type="AlphaFoldDB" id="D6Z267"/>
<dbReference type="GO" id="GO:0051539">
    <property type="term" value="F:4 iron, 4 sulfur cluster binding"/>
    <property type="evidence" value="ECO:0007669"/>
    <property type="project" value="UniProtKB-UniRule"/>
</dbReference>
<evidence type="ECO:0000256" key="3">
    <source>
        <dbReference type="ARBA" id="ARBA00022723"/>
    </source>
</evidence>
<feature type="region of interest" description="Disordered" evidence="9">
    <location>
        <begin position="1"/>
        <end position="23"/>
    </location>
</feature>
<dbReference type="PANTHER" id="PTHR42836">
    <property type="entry name" value="7-CARBOXY-7-DEAZAGUANINE SYNTHASE"/>
    <property type="match status" value="1"/>
</dbReference>
<feature type="binding site" evidence="8">
    <location>
        <position position="100"/>
    </location>
    <ligand>
        <name>S-adenosyl-L-methionine</name>
        <dbReference type="ChEBI" id="CHEBI:59789"/>
    </ligand>
</feature>
<comment type="function">
    <text evidence="8">Catalyzes the complex heterocyclic radical-mediated conversion of 6-carboxy-5,6,7,8-tetrahydropterin (CPH4) to 7-carboxy-7-deazaguanine (CDG), a step common to the biosynthetic pathways of all 7-deazapurine-containing compounds.</text>
</comment>
<evidence type="ECO:0000256" key="9">
    <source>
        <dbReference type="SAM" id="MobiDB-lite"/>
    </source>
</evidence>